<accession>A0A090D1B5</accession>
<organism evidence="6 7">
    <name type="scientific">Candidatus Criblamydia sequanensis CRIB-18</name>
    <dbReference type="NCBI Taxonomy" id="1437425"/>
    <lineage>
        <taxon>Bacteria</taxon>
        <taxon>Pseudomonadati</taxon>
        <taxon>Chlamydiota</taxon>
        <taxon>Chlamydiia</taxon>
        <taxon>Parachlamydiales</taxon>
        <taxon>Candidatus Criblamydiaceae</taxon>
        <taxon>Candidatus Criblamydia</taxon>
    </lineage>
</organism>
<keyword evidence="4 5" id="KW-0472">Membrane</keyword>
<dbReference type="RefSeq" id="WP_202593705.1">
    <property type="nucleotide sequence ID" value="NZ_CCEJ010000014.1"/>
</dbReference>
<dbReference type="PANTHER" id="PTHR43701">
    <property type="entry name" value="MEMBRANE TRANSPORTER PROTEIN MJ0441-RELATED"/>
    <property type="match status" value="1"/>
</dbReference>
<keyword evidence="3 5" id="KW-1133">Transmembrane helix</keyword>
<feature type="transmembrane region" description="Helical" evidence="5">
    <location>
        <begin position="198"/>
        <end position="216"/>
    </location>
</feature>
<dbReference type="GO" id="GO:0005886">
    <property type="term" value="C:plasma membrane"/>
    <property type="evidence" value="ECO:0007669"/>
    <property type="project" value="UniProtKB-SubCell"/>
</dbReference>
<dbReference type="AlphaFoldDB" id="A0A090D1B5"/>
<dbReference type="EMBL" id="CCEJ010000014">
    <property type="protein sequence ID" value="CDR35171.1"/>
    <property type="molecule type" value="Genomic_DNA"/>
</dbReference>
<evidence type="ECO:0000313" key="7">
    <source>
        <dbReference type="Proteomes" id="UP000031552"/>
    </source>
</evidence>
<dbReference type="InterPro" id="IPR051598">
    <property type="entry name" value="TSUP/Inactive_protease-like"/>
</dbReference>
<reference evidence="6" key="2">
    <citation type="submission" date="2014-09" db="EMBL/GenBank/DDBJ databases">
        <title>Criblamydia sequanensis harbors a mega-plasmid encoding arsenite resistance.</title>
        <authorList>
            <person name="Bertelli C."/>
            <person name="Goesmann A."/>
            <person name="Greub G."/>
        </authorList>
    </citation>
    <scope>NUCLEOTIDE SEQUENCE [LARGE SCALE GENOMIC DNA]</scope>
    <source>
        <strain evidence="6">CRIB-18</strain>
    </source>
</reference>
<feature type="transmembrane region" description="Helical" evidence="5">
    <location>
        <begin position="134"/>
        <end position="159"/>
    </location>
</feature>
<reference evidence="6" key="1">
    <citation type="submission" date="2013-12" db="EMBL/GenBank/DDBJ databases">
        <authorList>
            <person name="Linke B."/>
        </authorList>
    </citation>
    <scope>NUCLEOTIDE SEQUENCE [LARGE SCALE GENOMIC DNA]</scope>
    <source>
        <strain evidence="6">CRIB-18</strain>
    </source>
</reference>
<feature type="transmembrane region" description="Helical" evidence="5">
    <location>
        <begin position="171"/>
        <end position="192"/>
    </location>
</feature>
<keyword evidence="7" id="KW-1185">Reference proteome</keyword>
<dbReference type="Pfam" id="PF01925">
    <property type="entry name" value="TauE"/>
    <property type="match status" value="1"/>
</dbReference>
<evidence type="ECO:0000256" key="2">
    <source>
        <dbReference type="ARBA" id="ARBA00022692"/>
    </source>
</evidence>
<keyword evidence="2 5" id="KW-0812">Transmembrane</keyword>
<evidence type="ECO:0000256" key="1">
    <source>
        <dbReference type="ARBA" id="ARBA00004141"/>
    </source>
</evidence>
<feature type="transmembrane region" description="Helical" evidence="5">
    <location>
        <begin position="223"/>
        <end position="244"/>
    </location>
</feature>
<dbReference type="Proteomes" id="UP000031552">
    <property type="component" value="Unassembled WGS sequence"/>
</dbReference>
<comment type="caution">
    <text evidence="6">The sequence shown here is derived from an EMBL/GenBank/DDBJ whole genome shotgun (WGS) entry which is preliminary data.</text>
</comment>
<name>A0A090D1B5_9BACT</name>
<dbReference type="STRING" id="1437425.CSEC_2365"/>
<dbReference type="PANTHER" id="PTHR43701:SF12">
    <property type="entry name" value="MEMBRANE TRANSPORTER PROTEIN YTNM-RELATED"/>
    <property type="match status" value="1"/>
</dbReference>
<evidence type="ECO:0000256" key="4">
    <source>
        <dbReference type="ARBA" id="ARBA00023136"/>
    </source>
</evidence>
<comment type="similarity">
    <text evidence="5">Belongs to the 4-toluene sulfonate uptake permease (TSUP) (TC 2.A.102) family.</text>
</comment>
<sequence length="249" mass="26383">MDDFLLFIAIGFIAQVIDGALGMAYGVTITSFLLNFGIMPSTASAITHAAECVTTGFSAIAHHRFGNVDRTLFFRLLLPGMIGAVIGVLVLTRIDNGFIKPFIGLYLLIMGIIVLSKAFTVFPPKKVGTHLIPLGFIGAFMDAIGGGGWGPIVTSTLLASGFNARKTIGTVNASEFFIATTASITFLLSNVIVGWKVILALAIGGAIASPIGAILCKYVPVKVLLLIVGFLIIGLSSRTLWLSYHEFFP</sequence>
<dbReference type="eggNOG" id="COG0730">
    <property type="taxonomic scope" value="Bacteria"/>
</dbReference>
<feature type="transmembrane region" description="Helical" evidence="5">
    <location>
        <begin position="72"/>
        <end position="91"/>
    </location>
</feature>
<evidence type="ECO:0000313" key="6">
    <source>
        <dbReference type="EMBL" id="CDR35171.1"/>
    </source>
</evidence>
<dbReference type="InterPro" id="IPR002781">
    <property type="entry name" value="TM_pro_TauE-like"/>
</dbReference>
<evidence type="ECO:0000256" key="3">
    <source>
        <dbReference type="ARBA" id="ARBA00022989"/>
    </source>
</evidence>
<keyword evidence="5" id="KW-1003">Cell membrane</keyword>
<feature type="transmembrane region" description="Helical" evidence="5">
    <location>
        <begin position="103"/>
        <end position="122"/>
    </location>
</feature>
<proteinExistence type="inferred from homology"/>
<comment type="subcellular location">
    <subcellularLocation>
        <location evidence="5">Cell membrane</location>
        <topology evidence="5">Multi-pass membrane protein</topology>
    </subcellularLocation>
    <subcellularLocation>
        <location evidence="1">Membrane</location>
        <topology evidence="1">Multi-pass membrane protein</topology>
    </subcellularLocation>
</comment>
<protein>
    <recommendedName>
        <fullName evidence="5">Probable membrane transporter protein</fullName>
    </recommendedName>
</protein>
<evidence type="ECO:0000256" key="5">
    <source>
        <dbReference type="RuleBase" id="RU363041"/>
    </source>
</evidence>
<gene>
    <name evidence="6" type="ORF">CSEC_2365</name>
</gene>